<keyword evidence="2" id="KW-1185">Reference proteome</keyword>
<gene>
    <name evidence="1" type="ORF">N7603_05470</name>
</gene>
<evidence type="ECO:0000313" key="1">
    <source>
        <dbReference type="EMBL" id="MCU0105102.1"/>
    </source>
</evidence>
<accession>A0ABT2PVY8</accession>
<name>A0ABT2PVY8_9MOLU</name>
<proteinExistence type="predicted"/>
<dbReference type="Proteomes" id="UP001209076">
    <property type="component" value="Unassembled WGS sequence"/>
</dbReference>
<evidence type="ECO:0000313" key="2">
    <source>
        <dbReference type="Proteomes" id="UP001209076"/>
    </source>
</evidence>
<comment type="caution">
    <text evidence="1">The sequence shown here is derived from an EMBL/GenBank/DDBJ whole genome shotgun (WGS) entry which is preliminary data.</text>
</comment>
<dbReference type="EMBL" id="JAOEGN010000009">
    <property type="protein sequence ID" value="MCU0105102.1"/>
    <property type="molecule type" value="Genomic_DNA"/>
</dbReference>
<sequence length="251" mass="28299">MPSVTQRIKMISQPKGGYLHPKLFEEIQLESADSLNDTENIHASLIGLSVDYMTRLLLGVKPELAFRISLKGAFNLLKLEQAIAILSKIKGLDDISIIHAIKMAGYDVAFRSSPLHYKPVSEINPDAKTIENVRILVNRSIHFFNLYGPILLDGFTFKNGYTELINAGDGDFITSDTLWDLKVSISTPTKDHTLQLLVYYLMGLKSVHSDIFESIKYLGIFNPRLNRIYRLKIAVINKDIIDEVNKSVIGY</sequence>
<reference evidence="2" key="1">
    <citation type="submission" date="2023-07" db="EMBL/GenBank/DDBJ databases">
        <title>Novel Mycoplasma species identified in domestic and wild animals.</title>
        <authorList>
            <person name="Volokhov D.V."/>
            <person name="Furtak V.A."/>
            <person name="Zagorodnyaya T.A."/>
        </authorList>
    </citation>
    <scope>NUCLEOTIDE SEQUENCE [LARGE SCALE GENOMIC DNA]</scope>
    <source>
        <strain evidence="2">92-19</strain>
    </source>
</reference>
<protein>
    <submittedName>
        <fullName evidence="1">Uncharacterized protein</fullName>
    </submittedName>
</protein>
<organism evidence="1 2">
    <name type="scientific">Paracholeplasma vituli</name>
    <dbReference type="NCBI Taxonomy" id="69473"/>
    <lineage>
        <taxon>Bacteria</taxon>
        <taxon>Bacillati</taxon>
        <taxon>Mycoplasmatota</taxon>
        <taxon>Mollicutes</taxon>
        <taxon>Acholeplasmatales</taxon>
        <taxon>Acholeplasmataceae</taxon>
        <taxon>Paracholeplasma</taxon>
    </lineage>
</organism>
<dbReference type="RefSeq" id="WP_262096367.1">
    <property type="nucleotide sequence ID" value="NZ_JAOEGN010000009.1"/>
</dbReference>